<proteinExistence type="predicted"/>
<accession>A0A1S0TYG8</accession>
<dbReference type="RefSeq" id="XP_003141836.1">
    <property type="nucleotide sequence ID" value="XM_003141788.1"/>
</dbReference>
<evidence type="ECO:0000313" key="2">
    <source>
        <dbReference type="Proteomes" id="UP000095285"/>
    </source>
</evidence>
<protein>
    <submittedName>
        <fullName evidence="1 3">Uncharacterized protein</fullName>
    </submittedName>
</protein>
<accession>A0A1I7VS10</accession>
<dbReference type="CTD" id="9943663"/>
<dbReference type="KEGG" id="loa:LOAG_06252"/>
<gene>
    <name evidence="1 3" type="ORF">LOAG_06252</name>
</gene>
<dbReference type="AlphaFoldDB" id="A0A1I7VS10"/>
<dbReference type="WBParaSite" id="EN70_5641">
    <property type="protein sequence ID" value="EN70_5641"/>
    <property type="gene ID" value="EN70_5641"/>
</dbReference>
<sequence>MLLNKSGARNDRFFKSRNDVECSRECTQRYSVTRIYVFLREDVGDASHYTYSVFALRVTNILSISGLIHPMTNIPVYR</sequence>
<dbReference type="GeneID" id="9943663"/>
<dbReference type="EMBL" id="JH712149">
    <property type="protein sequence ID" value="EFO22236.1"/>
    <property type="molecule type" value="Genomic_DNA"/>
</dbReference>
<dbReference type="InParanoid" id="A0A1I7VS10"/>
<dbReference type="Proteomes" id="UP000095285">
    <property type="component" value="Unassembled WGS sequence"/>
</dbReference>
<keyword evidence="2" id="KW-1185">Reference proteome</keyword>
<reference evidence="3" key="2">
    <citation type="submission" date="2016-11" db="UniProtKB">
        <authorList>
            <consortium name="WormBaseParasite"/>
        </authorList>
    </citation>
    <scope>IDENTIFICATION</scope>
</reference>
<evidence type="ECO:0000313" key="3">
    <source>
        <dbReference type="WBParaSite" id="EN70_5641"/>
    </source>
</evidence>
<organism evidence="2 3">
    <name type="scientific">Loa loa</name>
    <name type="common">Eye worm</name>
    <name type="synonym">Filaria loa</name>
    <dbReference type="NCBI Taxonomy" id="7209"/>
    <lineage>
        <taxon>Eukaryota</taxon>
        <taxon>Metazoa</taxon>
        <taxon>Ecdysozoa</taxon>
        <taxon>Nematoda</taxon>
        <taxon>Chromadorea</taxon>
        <taxon>Rhabditida</taxon>
        <taxon>Spirurina</taxon>
        <taxon>Spiruromorpha</taxon>
        <taxon>Filarioidea</taxon>
        <taxon>Onchocercidae</taxon>
        <taxon>Loa</taxon>
    </lineage>
</organism>
<reference evidence="1 2" key="1">
    <citation type="submission" date="2012-04" db="EMBL/GenBank/DDBJ databases">
        <title>The Genome Sequence of Loa loa.</title>
        <authorList>
            <consortium name="The Broad Institute Genome Sequencing Platform"/>
            <consortium name="Broad Institute Genome Sequencing Center for Infectious Disease"/>
            <person name="Nutman T.B."/>
            <person name="Fink D.L."/>
            <person name="Russ C."/>
            <person name="Young S."/>
            <person name="Zeng Q."/>
            <person name="Gargeya S."/>
            <person name="Alvarado L."/>
            <person name="Berlin A."/>
            <person name="Chapman S.B."/>
            <person name="Chen Z."/>
            <person name="Freedman E."/>
            <person name="Gellesch M."/>
            <person name="Goldberg J."/>
            <person name="Griggs A."/>
            <person name="Gujja S."/>
            <person name="Heilman E.R."/>
            <person name="Heiman D."/>
            <person name="Howarth C."/>
            <person name="Mehta T."/>
            <person name="Neiman D."/>
            <person name="Pearson M."/>
            <person name="Roberts A."/>
            <person name="Saif S."/>
            <person name="Shea T."/>
            <person name="Shenoy N."/>
            <person name="Sisk P."/>
            <person name="Stolte C."/>
            <person name="Sykes S."/>
            <person name="White J."/>
            <person name="Yandava C."/>
            <person name="Haas B."/>
            <person name="Henn M.R."/>
            <person name="Nusbaum C."/>
            <person name="Birren B."/>
        </authorList>
    </citation>
    <scope>NUCLEOTIDE SEQUENCE [LARGE SCALE GENOMIC DNA]</scope>
</reference>
<evidence type="ECO:0000313" key="1">
    <source>
        <dbReference type="EMBL" id="EFO22236.1"/>
    </source>
</evidence>
<name>A0A1I7VS10_LOALO</name>